<reference evidence="3" key="1">
    <citation type="submission" date="2021-06" db="EMBL/GenBank/DDBJ databases">
        <authorList>
            <person name="Kallberg Y."/>
            <person name="Tangrot J."/>
            <person name="Rosling A."/>
        </authorList>
    </citation>
    <scope>NUCLEOTIDE SEQUENCE</scope>
    <source>
        <strain evidence="3">IN212</strain>
    </source>
</reference>
<dbReference type="OrthoDB" id="296386at2759"/>
<organism evidence="3 4">
    <name type="scientific">Racocetra fulgida</name>
    <dbReference type="NCBI Taxonomy" id="60492"/>
    <lineage>
        <taxon>Eukaryota</taxon>
        <taxon>Fungi</taxon>
        <taxon>Fungi incertae sedis</taxon>
        <taxon>Mucoromycota</taxon>
        <taxon>Glomeromycotina</taxon>
        <taxon>Glomeromycetes</taxon>
        <taxon>Diversisporales</taxon>
        <taxon>Gigasporaceae</taxon>
        <taxon>Racocetra</taxon>
    </lineage>
</organism>
<dbReference type="PANTHER" id="PTHR12308:SF87">
    <property type="entry name" value="ANOCTAMIN"/>
    <property type="match status" value="1"/>
</dbReference>
<dbReference type="PANTHER" id="PTHR12308">
    <property type="entry name" value="ANOCTAMIN"/>
    <property type="match status" value="1"/>
</dbReference>
<dbReference type="Proteomes" id="UP000789396">
    <property type="component" value="Unassembled WGS sequence"/>
</dbReference>
<accession>A0A9N9CN65</accession>
<sequence length="384" mass="44307">KQEGEDLDTKKVGMSEASQTSTSKEAQIEISVPEKQTPSESSTSQISFYRILQSLIDLVRPSSENPEQSISIADDEWVQQGIIVIPVEPLRELHLLSEEDQKLFEQMKTWVADYPEKGLIECVEEFGDALAKVLYNYQFPDFIITYRIDTNDKHLKEKGIKRKNFEKLLLKARLVVEHERDGVSDTVYMKLFAPFQKLCEQAEIQKTVLYKGNQILAKRQVTALSIGNLIKNDVFLSYFPIHDGPYTHDKAVNVEKLVEQSFYGEPTYKISDDDRKPILESVNDKDDGEKPASDRKHNVEVNKRAWLYDNWVSSIGRQPLEEIREYFGEKMALYFAWLALRKSPITMKQEIHFPLKQRLQKLAVSGVVVFVSVSDNFVSWVTFE</sequence>
<dbReference type="EMBL" id="CAJVPZ010009494">
    <property type="protein sequence ID" value="CAG8609827.1"/>
    <property type="molecule type" value="Genomic_DNA"/>
</dbReference>
<dbReference type="GO" id="GO:0046983">
    <property type="term" value="F:protein dimerization activity"/>
    <property type="evidence" value="ECO:0007669"/>
    <property type="project" value="InterPro"/>
</dbReference>
<dbReference type="GO" id="GO:0005886">
    <property type="term" value="C:plasma membrane"/>
    <property type="evidence" value="ECO:0007669"/>
    <property type="project" value="TreeGrafter"/>
</dbReference>
<feature type="domain" description="Anoctamin dimerisation" evidence="2">
    <location>
        <begin position="141"/>
        <end position="207"/>
    </location>
</feature>
<dbReference type="Pfam" id="PF16178">
    <property type="entry name" value="Anoct_dimer"/>
    <property type="match status" value="1"/>
</dbReference>
<evidence type="ECO:0000256" key="1">
    <source>
        <dbReference type="SAM" id="MobiDB-lite"/>
    </source>
</evidence>
<gene>
    <name evidence="3" type="ORF">RFULGI_LOCUS6934</name>
</gene>
<dbReference type="GO" id="GO:0005254">
    <property type="term" value="F:chloride channel activity"/>
    <property type="evidence" value="ECO:0007669"/>
    <property type="project" value="TreeGrafter"/>
</dbReference>
<feature type="compositionally biased region" description="Polar residues" evidence="1">
    <location>
        <begin position="16"/>
        <end position="25"/>
    </location>
</feature>
<feature type="compositionally biased region" description="Basic and acidic residues" evidence="1">
    <location>
        <begin position="1"/>
        <end position="13"/>
    </location>
</feature>
<proteinExistence type="predicted"/>
<feature type="non-terminal residue" evidence="3">
    <location>
        <position position="1"/>
    </location>
</feature>
<dbReference type="AlphaFoldDB" id="A0A9N9CN65"/>
<evidence type="ECO:0000259" key="2">
    <source>
        <dbReference type="Pfam" id="PF16178"/>
    </source>
</evidence>
<dbReference type="InterPro" id="IPR007632">
    <property type="entry name" value="Anoctamin"/>
</dbReference>
<protein>
    <submittedName>
        <fullName evidence="3">2962_t:CDS:1</fullName>
    </submittedName>
</protein>
<evidence type="ECO:0000313" key="3">
    <source>
        <dbReference type="EMBL" id="CAG8609827.1"/>
    </source>
</evidence>
<keyword evidence="4" id="KW-1185">Reference proteome</keyword>
<dbReference type="InterPro" id="IPR032394">
    <property type="entry name" value="Anoct_dimer"/>
</dbReference>
<name>A0A9N9CN65_9GLOM</name>
<comment type="caution">
    <text evidence="3">The sequence shown here is derived from an EMBL/GenBank/DDBJ whole genome shotgun (WGS) entry which is preliminary data.</text>
</comment>
<feature type="region of interest" description="Disordered" evidence="1">
    <location>
        <begin position="1"/>
        <end position="41"/>
    </location>
</feature>
<evidence type="ECO:0000313" key="4">
    <source>
        <dbReference type="Proteomes" id="UP000789396"/>
    </source>
</evidence>